<evidence type="ECO:0000256" key="3">
    <source>
        <dbReference type="ARBA" id="ARBA00023445"/>
    </source>
</evidence>
<dbReference type="EMBL" id="JANJYI010000005">
    <property type="protein sequence ID" value="KAK2650547.1"/>
    <property type="molecule type" value="Genomic_DNA"/>
</dbReference>
<feature type="domain" description="NAD-dependent epimerase/dehydratase" evidence="5">
    <location>
        <begin position="8"/>
        <end position="251"/>
    </location>
</feature>
<dbReference type="PANTHER" id="PTHR10366:SF563">
    <property type="entry name" value="CINNAMOYL-COA REDUCTASE 16"/>
    <property type="match status" value="1"/>
</dbReference>
<reference evidence="6" key="1">
    <citation type="journal article" date="2023" name="Plant J.">
        <title>Genome sequences and population genomics provide insights into the demographic history, inbreeding, and mutation load of two 'living fossil' tree species of Dipteronia.</title>
        <authorList>
            <person name="Feng Y."/>
            <person name="Comes H.P."/>
            <person name="Chen J."/>
            <person name="Zhu S."/>
            <person name="Lu R."/>
            <person name="Zhang X."/>
            <person name="Li P."/>
            <person name="Qiu J."/>
            <person name="Olsen K.M."/>
            <person name="Qiu Y."/>
        </authorList>
    </citation>
    <scope>NUCLEOTIDE SEQUENCE</scope>
    <source>
        <strain evidence="6">KIB01</strain>
    </source>
</reference>
<keyword evidence="4" id="KW-1133">Transmembrane helix</keyword>
<accession>A0AAD9UAI5</accession>
<evidence type="ECO:0000256" key="4">
    <source>
        <dbReference type="SAM" id="Phobius"/>
    </source>
</evidence>
<evidence type="ECO:0000259" key="5">
    <source>
        <dbReference type="Pfam" id="PF01370"/>
    </source>
</evidence>
<dbReference type="InterPro" id="IPR036291">
    <property type="entry name" value="NAD(P)-bd_dom_sf"/>
</dbReference>
<dbReference type="Pfam" id="PF01370">
    <property type="entry name" value="Epimerase"/>
    <property type="match status" value="1"/>
</dbReference>
<keyword evidence="2" id="KW-0560">Oxidoreductase</keyword>
<evidence type="ECO:0000256" key="1">
    <source>
        <dbReference type="ARBA" id="ARBA00022857"/>
    </source>
</evidence>
<dbReference type="Gene3D" id="3.40.50.720">
    <property type="entry name" value="NAD(P)-binding Rossmann-like Domain"/>
    <property type="match status" value="1"/>
</dbReference>
<dbReference type="Proteomes" id="UP001280121">
    <property type="component" value="Unassembled WGS sequence"/>
</dbReference>
<evidence type="ECO:0000256" key="2">
    <source>
        <dbReference type="ARBA" id="ARBA00023002"/>
    </source>
</evidence>
<dbReference type="FunFam" id="3.40.50.720:FF:000085">
    <property type="entry name" value="Dihydroflavonol reductase"/>
    <property type="match status" value="1"/>
</dbReference>
<name>A0AAD9UAI5_9ROSI</name>
<organism evidence="6 7">
    <name type="scientific">Dipteronia dyeriana</name>
    <dbReference type="NCBI Taxonomy" id="168575"/>
    <lineage>
        <taxon>Eukaryota</taxon>
        <taxon>Viridiplantae</taxon>
        <taxon>Streptophyta</taxon>
        <taxon>Embryophyta</taxon>
        <taxon>Tracheophyta</taxon>
        <taxon>Spermatophyta</taxon>
        <taxon>Magnoliopsida</taxon>
        <taxon>eudicotyledons</taxon>
        <taxon>Gunneridae</taxon>
        <taxon>Pentapetalae</taxon>
        <taxon>rosids</taxon>
        <taxon>malvids</taxon>
        <taxon>Sapindales</taxon>
        <taxon>Sapindaceae</taxon>
        <taxon>Hippocastanoideae</taxon>
        <taxon>Acereae</taxon>
        <taxon>Dipteronia</taxon>
    </lineage>
</organism>
<protein>
    <recommendedName>
        <fullName evidence="5">NAD-dependent epimerase/dehydratase domain-containing protein</fullName>
    </recommendedName>
</protein>
<keyword evidence="4" id="KW-0812">Transmembrane</keyword>
<dbReference type="CDD" id="cd08958">
    <property type="entry name" value="FR_SDR_e"/>
    <property type="match status" value="1"/>
</dbReference>
<proteinExistence type="inferred from homology"/>
<sequence length="286" mass="31477">MEEDKGTVCVTGGTGFIASWLIMWLLEHGYSVRTTVRPDPEKKRDLSFLTNLPGASEKLQFFTADLSDPDSFEAALEGCNGVLLVAMPIDYEGKETEEAVTQRAINGTLGILKACSKSKTVKRVVYTSSIGAVMFNGKKIDAMDESFWSDVDYIRKTYTFVGFGTYMISKTSTERAALQFAEENGLDLVTVLPSLVVGPFICPTVPGSVSTILAMVLGNKEQYPLLLNSHMVHVDDVARAHIFLLEYPEAEGRGLEALLRPKNHFLDCLDKIKEVAVEAHLQEVSV</sequence>
<gene>
    <name evidence="6" type="ORF">Ddye_018036</name>
</gene>
<comment type="caution">
    <text evidence="6">The sequence shown here is derived from an EMBL/GenBank/DDBJ whole genome shotgun (WGS) entry which is preliminary data.</text>
</comment>
<dbReference type="PANTHER" id="PTHR10366">
    <property type="entry name" value="NAD DEPENDENT EPIMERASE/DEHYDRATASE"/>
    <property type="match status" value="1"/>
</dbReference>
<keyword evidence="1" id="KW-0521">NADP</keyword>
<dbReference type="SUPFAM" id="SSF51735">
    <property type="entry name" value="NAD(P)-binding Rossmann-fold domains"/>
    <property type="match status" value="1"/>
</dbReference>
<dbReference type="GO" id="GO:0016616">
    <property type="term" value="F:oxidoreductase activity, acting on the CH-OH group of donors, NAD or NADP as acceptor"/>
    <property type="evidence" value="ECO:0007669"/>
    <property type="project" value="TreeGrafter"/>
</dbReference>
<dbReference type="AlphaFoldDB" id="A0AAD9UAI5"/>
<dbReference type="InterPro" id="IPR050425">
    <property type="entry name" value="NAD(P)_dehydrat-like"/>
</dbReference>
<keyword evidence="7" id="KW-1185">Reference proteome</keyword>
<comment type="similarity">
    <text evidence="3">Belongs to the NAD(P)-dependent epimerase/dehydratase family. Dihydroflavonol-4-reductase subfamily.</text>
</comment>
<evidence type="ECO:0000313" key="6">
    <source>
        <dbReference type="EMBL" id="KAK2650547.1"/>
    </source>
</evidence>
<feature type="transmembrane region" description="Helical" evidence="4">
    <location>
        <begin position="7"/>
        <end position="26"/>
    </location>
</feature>
<evidence type="ECO:0000313" key="7">
    <source>
        <dbReference type="Proteomes" id="UP001280121"/>
    </source>
</evidence>
<dbReference type="InterPro" id="IPR001509">
    <property type="entry name" value="Epimerase_deHydtase"/>
</dbReference>
<keyword evidence="4" id="KW-0472">Membrane</keyword>